<proteinExistence type="predicted"/>
<keyword evidence="1" id="KW-1133">Transmembrane helix</keyword>
<feature type="transmembrane region" description="Helical" evidence="1">
    <location>
        <begin position="176"/>
        <end position="193"/>
    </location>
</feature>
<accession>A0A5M6CD93</accession>
<dbReference type="Proteomes" id="UP000325141">
    <property type="component" value="Unassembled WGS sequence"/>
</dbReference>
<protein>
    <submittedName>
        <fullName evidence="2">Uncharacterized protein</fullName>
    </submittedName>
</protein>
<evidence type="ECO:0000313" key="2">
    <source>
        <dbReference type="EMBL" id="KAA5533086.1"/>
    </source>
</evidence>
<organism evidence="2 3">
    <name type="scientific">Paenimyroides baculatum</name>
    <dbReference type="NCBI Taxonomy" id="2608000"/>
    <lineage>
        <taxon>Bacteria</taxon>
        <taxon>Pseudomonadati</taxon>
        <taxon>Bacteroidota</taxon>
        <taxon>Flavobacteriia</taxon>
        <taxon>Flavobacteriales</taxon>
        <taxon>Flavobacteriaceae</taxon>
        <taxon>Paenimyroides</taxon>
    </lineage>
</organism>
<keyword evidence="1" id="KW-0812">Transmembrane</keyword>
<keyword evidence="1" id="KW-0472">Membrane</keyword>
<comment type="caution">
    <text evidence="2">The sequence shown here is derived from an EMBL/GenBank/DDBJ whole genome shotgun (WGS) entry which is preliminary data.</text>
</comment>
<keyword evidence="3" id="KW-1185">Reference proteome</keyword>
<evidence type="ECO:0000256" key="1">
    <source>
        <dbReference type="SAM" id="Phobius"/>
    </source>
</evidence>
<sequence length="208" mass="24606">MSIDISKIRKLSDKELLGYLKPNTPYTIEALLLAVDILEKERKYIFSESEKLKIDEVINQKEQDNLRDFQEYNDDYSVPDTPENSHYPKLHSKKYVLSMGITFSSLAAGYFIFYNLKDLGLNSKINTRKLIASSIFGFVALVTFLLLYHFYGYDFMKDYESKYTGYSRYRLTANNVYVYLYLLMNGLFSYVIWDDYIPKRLQYRSKNT</sequence>
<name>A0A5M6CD93_9FLAO</name>
<evidence type="ECO:0000313" key="3">
    <source>
        <dbReference type="Proteomes" id="UP000325141"/>
    </source>
</evidence>
<dbReference type="RefSeq" id="WP_150013662.1">
    <property type="nucleotide sequence ID" value="NZ_VWSG01000009.1"/>
</dbReference>
<reference evidence="2 3" key="1">
    <citation type="submission" date="2019-09" db="EMBL/GenBank/DDBJ databases">
        <title>Genome sequence and assembly of Flavobacterium sp.</title>
        <authorList>
            <person name="Chhetri G."/>
        </authorList>
    </citation>
    <scope>NUCLEOTIDE SEQUENCE [LARGE SCALE GENOMIC DNA]</scope>
    <source>
        <strain evidence="2 3">SNL9</strain>
    </source>
</reference>
<feature type="transmembrane region" description="Helical" evidence="1">
    <location>
        <begin position="95"/>
        <end position="114"/>
    </location>
</feature>
<dbReference type="EMBL" id="VWSG01000009">
    <property type="protein sequence ID" value="KAA5533086.1"/>
    <property type="molecule type" value="Genomic_DNA"/>
</dbReference>
<dbReference type="AlphaFoldDB" id="A0A5M6CD93"/>
<feature type="transmembrane region" description="Helical" evidence="1">
    <location>
        <begin position="134"/>
        <end position="155"/>
    </location>
</feature>
<gene>
    <name evidence="2" type="ORF">F0460_12355</name>
</gene>